<dbReference type="InterPro" id="IPR019734">
    <property type="entry name" value="TPR_rpt"/>
</dbReference>
<dbReference type="InterPro" id="IPR011990">
    <property type="entry name" value="TPR-like_helical_dom_sf"/>
</dbReference>
<evidence type="ECO:0000313" key="3">
    <source>
        <dbReference type="Proteomes" id="UP001232493"/>
    </source>
</evidence>
<name>A0ABY8PTA1_9BACT</name>
<dbReference type="RefSeq" id="WP_281000689.1">
    <property type="nucleotide sequence ID" value="NZ_CP069362.1"/>
</dbReference>
<sequence>MKTLGRGLNVFFNSDNLFKKALELDEKGNIFYAFHYYMKAAESNEEIKSKALNNAAVILAENGFEKEAIELLKKSLEANPDNKEAKENLEYLEGMF</sequence>
<feature type="repeat" description="TPR" evidence="1">
    <location>
        <begin position="49"/>
        <end position="82"/>
    </location>
</feature>
<evidence type="ECO:0000313" key="2">
    <source>
        <dbReference type="EMBL" id="WGS65857.1"/>
    </source>
</evidence>
<proteinExistence type="predicted"/>
<dbReference type="Gene3D" id="1.25.40.10">
    <property type="entry name" value="Tetratricopeptide repeat domain"/>
    <property type="match status" value="1"/>
</dbReference>
<dbReference type="EMBL" id="CP069362">
    <property type="protein sequence ID" value="WGS65857.1"/>
    <property type="molecule type" value="Genomic_DNA"/>
</dbReference>
<dbReference type="Proteomes" id="UP001232493">
    <property type="component" value="Chromosome"/>
</dbReference>
<evidence type="ECO:0008006" key="4">
    <source>
        <dbReference type="Google" id="ProtNLM"/>
    </source>
</evidence>
<dbReference type="PROSITE" id="PS50005">
    <property type="entry name" value="TPR"/>
    <property type="match status" value="1"/>
</dbReference>
<protein>
    <recommendedName>
        <fullName evidence="4">Tetratricopeptide repeat protein</fullName>
    </recommendedName>
</protein>
<keyword evidence="1" id="KW-0802">TPR repeat</keyword>
<gene>
    <name evidence="2" type="ORF">JRV97_04720</name>
</gene>
<dbReference type="SUPFAM" id="SSF48452">
    <property type="entry name" value="TPR-like"/>
    <property type="match status" value="1"/>
</dbReference>
<accession>A0ABY8PTA1</accession>
<organism evidence="2 3">
    <name type="scientific">Marinitoga aeolica</name>
    <dbReference type="NCBI Taxonomy" id="2809031"/>
    <lineage>
        <taxon>Bacteria</taxon>
        <taxon>Thermotogati</taxon>
        <taxon>Thermotogota</taxon>
        <taxon>Thermotogae</taxon>
        <taxon>Petrotogales</taxon>
        <taxon>Petrotogaceae</taxon>
        <taxon>Marinitoga</taxon>
    </lineage>
</organism>
<keyword evidence="3" id="KW-1185">Reference proteome</keyword>
<evidence type="ECO:0000256" key="1">
    <source>
        <dbReference type="PROSITE-ProRule" id="PRU00339"/>
    </source>
</evidence>
<reference evidence="2 3" key="1">
    <citation type="submission" date="2021-02" db="EMBL/GenBank/DDBJ databases">
        <title>Characterization of Marinitoga sp. nov. str. BP5-C20A.</title>
        <authorList>
            <person name="Erauso G."/>
            <person name="Postec A."/>
        </authorList>
    </citation>
    <scope>NUCLEOTIDE SEQUENCE [LARGE SCALE GENOMIC DNA]</scope>
    <source>
        <strain evidence="2 3">BP5-C20A</strain>
    </source>
</reference>